<gene>
    <name evidence="1" type="ORF">QR685DRAFT_529187</name>
</gene>
<evidence type="ECO:0000313" key="2">
    <source>
        <dbReference type="Proteomes" id="UP001451303"/>
    </source>
</evidence>
<reference evidence="1 2" key="1">
    <citation type="submission" date="2023-09" db="EMBL/GenBank/DDBJ databases">
        <title>Multi-omics analysis of a traditional fermented food reveals byproduct-associated fungal strains for waste-to-food upcycling.</title>
        <authorList>
            <consortium name="Lawrence Berkeley National Laboratory"/>
            <person name="Rekdal V.M."/>
            <person name="Villalobos-Escobedo J.M."/>
            <person name="Rodriguez-Valeron N."/>
            <person name="Garcia M.O."/>
            <person name="Vasquez D.P."/>
            <person name="Damayanti I."/>
            <person name="Sorensen P.M."/>
            <person name="Baidoo E.E."/>
            <person name="De Carvalho A.C."/>
            <person name="Riley R."/>
            <person name="Lipzen A."/>
            <person name="He G."/>
            <person name="Yan M."/>
            <person name="Haridas S."/>
            <person name="Daum C."/>
            <person name="Yoshinaga Y."/>
            <person name="Ng V."/>
            <person name="Grigoriev I.V."/>
            <person name="Munk R."/>
            <person name="Nuraida L."/>
            <person name="Wijaya C.H."/>
            <person name="Morales P.-C."/>
            <person name="Keasling J.D."/>
        </authorList>
    </citation>
    <scope>NUCLEOTIDE SEQUENCE [LARGE SCALE GENOMIC DNA]</scope>
    <source>
        <strain evidence="1 2">FGSC 2613</strain>
    </source>
</reference>
<name>A0ABR3D8A9_NEUIN</name>
<dbReference type="EMBL" id="JAVLET010000006">
    <property type="protein sequence ID" value="KAL0468920.1"/>
    <property type="molecule type" value="Genomic_DNA"/>
</dbReference>
<keyword evidence="2" id="KW-1185">Reference proteome</keyword>
<comment type="caution">
    <text evidence="1">The sequence shown here is derived from an EMBL/GenBank/DDBJ whole genome shotgun (WGS) entry which is preliminary data.</text>
</comment>
<dbReference type="Proteomes" id="UP001451303">
    <property type="component" value="Unassembled WGS sequence"/>
</dbReference>
<accession>A0ABR3D8A9</accession>
<proteinExistence type="predicted"/>
<evidence type="ECO:0000313" key="1">
    <source>
        <dbReference type="EMBL" id="KAL0468920.1"/>
    </source>
</evidence>
<sequence>MDRPLGADHVVMATAGLKATPTRGKYLYSTVLDSLDMVYKCVNDCMPCCVLTALFRSVPSWFVL</sequence>
<protein>
    <submittedName>
        <fullName evidence="1">Uncharacterized protein</fullName>
    </submittedName>
</protein>
<organism evidence="1 2">
    <name type="scientific">Neurospora intermedia</name>
    <dbReference type="NCBI Taxonomy" id="5142"/>
    <lineage>
        <taxon>Eukaryota</taxon>
        <taxon>Fungi</taxon>
        <taxon>Dikarya</taxon>
        <taxon>Ascomycota</taxon>
        <taxon>Pezizomycotina</taxon>
        <taxon>Sordariomycetes</taxon>
        <taxon>Sordariomycetidae</taxon>
        <taxon>Sordariales</taxon>
        <taxon>Sordariaceae</taxon>
        <taxon>Neurospora</taxon>
    </lineage>
</organism>